<dbReference type="AlphaFoldDB" id="A0A9D1L129"/>
<reference evidence="7" key="2">
    <citation type="journal article" date="2021" name="PeerJ">
        <title>Extensive microbial diversity within the chicken gut microbiome revealed by metagenomics and culture.</title>
        <authorList>
            <person name="Gilroy R."/>
            <person name="Ravi A."/>
            <person name="Getino M."/>
            <person name="Pursley I."/>
            <person name="Horton D.L."/>
            <person name="Alikhan N.F."/>
            <person name="Baker D."/>
            <person name="Gharbi K."/>
            <person name="Hall N."/>
            <person name="Watson M."/>
            <person name="Adriaenssens E.M."/>
            <person name="Foster-Nyarko E."/>
            <person name="Jarju S."/>
            <person name="Secka A."/>
            <person name="Antonio M."/>
            <person name="Oren A."/>
            <person name="Chaudhuri R.R."/>
            <person name="La Ragione R."/>
            <person name="Hildebrand F."/>
            <person name="Pallen M.J."/>
        </authorList>
    </citation>
    <scope>NUCLEOTIDE SEQUENCE</scope>
    <source>
        <strain evidence="7">CHK195-11698</strain>
    </source>
</reference>
<dbReference type="PIRSF" id="PIRSF006230">
    <property type="entry name" value="MG442"/>
    <property type="match status" value="1"/>
</dbReference>
<evidence type="ECO:0000256" key="4">
    <source>
        <dbReference type="PIRNR" id="PIRNR006230"/>
    </source>
</evidence>
<dbReference type="Gene3D" id="1.10.1580.10">
    <property type="match status" value="1"/>
</dbReference>
<dbReference type="InterPro" id="IPR019991">
    <property type="entry name" value="GTP-bd_ribosome_bgen"/>
</dbReference>
<dbReference type="GO" id="GO:0006412">
    <property type="term" value="P:translation"/>
    <property type="evidence" value="ECO:0007669"/>
    <property type="project" value="TreeGrafter"/>
</dbReference>
<comment type="similarity">
    <text evidence="4">Belongs to the TRAFAC class YlqF/YawG GTPase family. MTG1 subfamily.</text>
</comment>
<evidence type="ECO:0000256" key="1">
    <source>
        <dbReference type="ARBA" id="ARBA00014898"/>
    </source>
</evidence>
<evidence type="ECO:0000256" key="5">
    <source>
        <dbReference type="PIRSR" id="PIRSR006230-1"/>
    </source>
</evidence>
<proteinExistence type="inferred from homology"/>
<dbReference type="GO" id="GO:0005737">
    <property type="term" value="C:cytoplasm"/>
    <property type="evidence" value="ECO:0007669"/>
    <property type="project" value="UniProtKB-SubCell"/>
</dbReference>
<dbReference type="FunFam" id="3.40.50.300:FF:000590">
    <property type="entry name" value="Ribosome biogenesis GTPase A"/>
    <property type="match status" value="1"/>
</dbReference>
<evidence type="ECO:0000259" key="6">
    <source>
        <dbReference type="PROSITE" id="PS51721"/>
    </source>
</evidence>
<feature type="binding site" evidence="5">
    <location>
        <begin position="132"/>
        <end position="137"/>
    </location>
    <ligand>
        <name>GTP</name>
        <dbReference type="ChEBI" id="CHEBI:37565"/>
    </ligand>
</feature>
<dbReference type="EMBL" id="DVMJ01000085">
    <property type="protein sequence ID" value="HIU14365.1"/>
    <property type="molecule type" value="Genomic_DNA"/>
</dbReference>
<dbReference type="InterPro" id="IPR016478">
    <property type="entry name" value="GTPase_MTG1"/>
</dbReference>
<evidence type="ECO:0000256" key="3">
    <source>
        <dbReference type="ARBA" id="ARBA00023134"/>
    </source>
</evidence>
<dbReference type="PROSITE" id="PS51721">
    <property type="entry name" value="G_CP"/>
    <property type="match status" value="1"/>
</dbReference>
<comment type="subcellular location">
    <subcellularLocation>
        <location evidence="4">Cytoplasm</location>
    </subcellularLocation>
</comment>
<dbReference type="InterPro" id="IPR006073">
    <property type="entry name" value="GTP-bd"/>
</dbReference>
<protein>
    <recommendedName>
        <fullName evidence="1 4">Ribosome biogenesis GTPase A</fullName>
    </recommendedName>
</protein>
<name>A0A9D1L129_9FIRM</name>
<dbReference type="SUPFAM" id="SSF52540">
    <property type="entry name" value="P-loop containing nucleoside triphosphate hydrolases"/>
    <property type="match status" value="1"/>
</dbReference>
<dbReference type="Gene3D" id="3.40.50.300">
    <property type="entry name" value="P-loop containing nucleotide triphosphate hydrolases"/>
    <property type="match status" value="1"/>
</dbReference>
<comment type="function">
    <text evidence="4">Required for a late step of 50S ribosomal subunit assembly. Has GTPase activity.</text>
</comment>
<dbReference type="Proteomes" id="UP000824175">
    <property type="component" value="Unassembled WGS sequence"/>
</dbReference>
<accession>A0A9D1L129</accession>
<keyword evidence="2 4" id="KW-0547">Nucleotide-binding</keyword>
<dbReference type="InterPro" id="IPR027417">
    <property type="entry name" value="P-loop_NTPase"/>
</dbReference>
<dbReference type="CDD" id="cd01856">
    <property type="entry name" value="YlqF"/>
    <property type="match status" value="1"/>
</dbReference>
<dbReference type="Pfam" id="PF01926">
    <property type="entry name" value="MMR_HSR1"/>
    <property type="match status" value="1"/>
</dbReference>
<sequence>MAKDIHWYPGHMAKARREIEGRVKLVDLIIELRDARAPASSSNPIIQEIEKQKPHLVILTKKDLADPQVTEAWIKHFEKQGTAAMSLDLTRFNAYQQIVQRSKSLLKDKMEREKQRGLKPRPVRALVVGIPNVGKSTLINRLAKRRATLTGDRPGVTKAQQIIKISNDFELFDTPGILWPRFDDPQVAMHIALVGSIKNTILPLDEIFIYALKYLCEWYPEALVARYGFKPDIASENWVEQFCQEISRRKNFRLVRQEIDYDRIYDLFFNDLIKGNLGAISWERPDDA</sequence>
<organism evidence="7 8">
    <name type="scientific">Candidatus Fimiplasma intestinipullorum</name>
    <dbReference type="NCBI Taxonomy" id="2840825"/>
    <lineage>
        <taxon>Bacteria</taxon>
        <taxon>Bacillati</taxon>
        <taxon>Bacillota</taxon>
        <taxon>Clostridia</taxon>
        <taxon>Eubacteriales</taxon>
        <taxon>Candidatus Fimiplasma</taxon>
    </lineage>
</organism>
<evidence type="ECO:0000256" key="2">
    <source>
        <dbReference type="ARBA" id="ARBA00022741"/>
    </source>
</evidence>
<dbReference type="GO" id="GO:0005525">
    <property type="term" value="F:GTP binding"/>
    <property type="evidence" value="ECO:0007669"/>
    <property type="project" value="UniProtKB-KW"/>
</dbReference>
<keyword evidence="3 4" id="KW-0342">GTP-binding</keyword>
<dbReference type="PANTHER" id="PTHR45782:SF4">
    <property type="entry name" value="MITOCHONDRIAL RIBOSOME-ASSOCIATED GTPASE 1"/>
    <property type="match status" value="1"/>
</dbReference>
<evidence type="ECO:0000313" key="7">
    <source>
        <dbReference type="EMBL" id="HIU14365.1"/>
    </source>
</evidence>
<dbReference type="PANTHER" id="PTHR45782">
    <property type="entry name" value="MITOCHONDRIAL RIBOSOME-ASSOCIATED GTPASE 1"/>
    <property type="match status" value="1"/>
</dbReference>
<feature type="binding site" evidence="5">
    <location>
        <position position="176"/>
    </location>
    <ligand>
        <name>GTP</name>
        <dbReference type="ChEBI" id="CHEBI:37565"/>
    </ligand>
</feature>
<reference evidence="7" key="1">
    <citation type="submission" date="2020-10" db="EMBL/GenBank/DDBJ databases">
        <authorList>
            <person name="Gilroy R."/>
        </authorList>
    </citation>
    <scope>NUCLEOTIDE SEQUENCE</scope>
    <source>
        <strain evidence="7">CHK195-11698</strain>
    </source>
</reference>
<feature type="domain" description="CP-type G" evidence="6">
    <location>
        <begin position="16"/>
        <end position="180"/>
    </location>
</feature>
<comment type="caution">
    <text evidence="7">The sequence shown here is derived from an EMBL/GenBank/DDBJ whole genome shotgun (WGS) entry which is preliminary data.</text>
</comment>
<evidence type="ECO:0000313" key="8">
    <source>
        <dbReference type="Proteomes" id="UP000824175"/>
    </source>
</evidence>
<dbReference type="NCBIfam" id="TIGR03596">
    <property type="entry name" value="GTPase_YlqF"/>
    <property type="match status" value="1"/>
</dbReference>
<keyword evidence="4" id="KW-0963">Cytoplasm</keyword>
<dbReference type="GO" id="GO:0003924">
    <property type="term" value="F:GTPase activity"/>
    <property type="evidence" value="ECO:0007669"/>
    <property type="project" value="TreeGrafter"/>
</dbReference>
<dbReference type="InterPro" id="IPR023179">
    <property type="entry name" value="GTP-bd_ortho_bundle_sf"/>
</dbReference>
<gene>
    <name evidence="7" type="primary">ylqF</name>
    <name evidence="7" type="ORF">IAD15_09900</name>
</gene>
<dbReference type="InterPro" id="IPR030378">
    <property type="entry name" value="G_CP_dom"/>
</dbReference>